<evidence type="ECO:0000256" key="1">
    <source>
        <dbReference type="SAM" id="MobiDB-lite"/>
    </source>
</evidence>
<proteinExistence type="predicted"/>
<reference evidence="2 3" key="1">
    <citation type="journal article" date="2016" name="DNA Res.">
        <title>Genome sequence of Aspergillus luchuensis NBRC 4314.</title>
        <authorList>
            <person name="Yamada O."/>
            <person name="Machida M."/>
            <person name="Hosoyama A."/>
            <person name="Goto M."/>
            <person name="Takahashi T."/>
            <person name="Futagami T."/>
            <person name="Yamagata Y."/>
            <person name="Takeuchi M."/>
            <person name="Kobayashi T."/>
            <person name="Koike H."/>
            <person name="Abe K."/>
            <person name="Asai K."/>
            <person name="Arita M."/>
            <person name="Fujita N."/>
            <person name="Fukuda K."/>
            <person name="Higa K."/>
            <person name="Horikawa H."/>
            <person name="Ishikawa T."/>
            <person name="Jinno K."/>
            <person name="Kato Y."/>
            <person name="Kirimura K."/>
            <person name="Mizutani O."/>
            <person name="Nakasone K."/>
            <person name="Sano M."/>
            <person name="Shiraishi Y."/>
            <person name="Tsukahara M."/>
            <person name="Gomi K."/>
        </authorList>
    </citation>
    <scope>NUCLEOTIDE SEQUENCE [LARGE SCALE GENOMIC DNA]</scope>
    <source>
        <strain evidence="2 3">RIB 2604</strain>
    </source>
</reference>
<feature type="region of interest" description="Disordered" evidence="1">
    <location>
        <begin position="39"/>
        <end position="78"/>
    </location>
</feature>
<sequence length="78" mass="9076">MRDPTASKPNLPRQDEYEQLSLKRDLMVRQEGASVLTKEAWRSWPEPRSERTKRPGSDEDGGTRRNYRLAQAPKPPKK</sequence>
<comment type="caution">
    <text evidence="2">The sequence shown here is derived from an EMBL/GenBank/DDBJ whole genome shotgun (WGS) entry which is preliminary data.</text>
</comment>
<dbReference type="AlphaFoldDB" id="A0A146F2I0"/>
<dbReference type="Proteomes" id="UP000075230">
    <property type="component" value="Unassembled WGS sequence"/>
</dbReference>
<reference evidence="3" key="2">
    <citation type="submission" date="2016-02" db="EMBL/GenBank/DDBJ databases">
        <title>Genome sequencing of Aspergillus luchuensis NBRC 4314.</title>
        <authorList>
            <person name="Yamada O."/>
        </authorList>
    </citation>
    <scope>NUCLEOTIDE SEQUENCE [LARGE SCALE GENOMIC DNA]</scope>
    <source>
        <strain evidence="3">RIB 2604</strain>
    </source>
</reference>
<dbReference type="EMBL" id="BCWF01000006">
    <property type="protein sequence ID" value="GAT19941.1"/>
    <property type="molecule type" value="Genomic_DNA"/>
</dbReference>
<organism evidence="2 3">
    <name type="scientific">Aspergillus kawachii</name>
    <name type="common">White koji mold</name>
    <name type="synonym">Aspergillus awamori var. kawachi</name>
    <dbReference type="NCBI Taxonomy" id="1069201"/>
    <lineage>
        <taxon>Eukaryota</taxon>
        <taxon>Fungi</taxon>
        <taxon>Dikarya</taxon>
        <taxon>Ascomycota</taxon>
        <taxon>Pezizomycotina</taxon>
        <taxon>Eurotiomycetes</taxon>
        <taxon>Eurotiomycetidae</taxon>
        <taxon>Eurotiales</taxon>
        <taxon>Aspergillaceae</taxon>
        <taxon>Aspergillus</taxon>
        <taxon>Aspergillus subgen. Circumdati</taxon>
    </lineage>
</organism>
<gene>
    <name evidence="2" type="ORF">RIB2604_00605240</name>
</gene>
<accession>A0A146F2I0</accession>
<feature type="compositionally biased region" description="Basic and acidic residues" evidence="1">
    <location>
        <begin position="39"/>
        <end position="63"/>
    </location>
</feature>
<protein>
    <submittedName>
        <fullName evidence="2">Similar to An16g07840</fullName>
    </submittedName>
</protein>
<evidence type="ECO:0000313" key="3">
    <source>
        <dbReference type="Proteomes" id="UP000075230"/>
    </source>
</evidence>
<evidence type="ECO:0000313" key="2">
    <source>
        <dbReference type="EMBL" id="GAT19941.1"/>
    </source>
</evidence>
<name>A0A146F2I0_ASPKA</name>